<feature type="region of interest" description="Disordered" evidence="1">
    <location>
        <begin position="2154"/>
        <end position="2180"/>
    </location>
</feature>
<feature type="compositionally biased region" description="Polar residues" evidence="1">
    <location>
        <begin position="145"/>
        <end position="154"/>
    </location>
</feature>
<comment type="caution">
    <text evidence="2">The sequence shown here is derived from an EMBL/GenBank/DDBJ whole genome shotgun (WGS) entry which is preliminary data.</text>
</comment>
<feature type="compositionally biased region" description="Low complexity" evidence="1">
    <location>
        <begin position="237"/>
        <end position="266"/>
    </location>
</feature>
<feature type="region of interest" description="Disordered" evidence="1">
    <location>
        <begin position="478"/>
        <end position="497"/>
    </location>
</feature>
<feature type="region of interest" description="Disordered" evidence="1">
    <location>
        <begin position="114"/>
        <end position="133"/>
    </location>
</feature>
<name>A0A0N0VHG7_LEPPY</name>
<evidence type="ECO:0000256" key="1">
    <source>
        <dbReference type="SAM" id="MobiDB-lite"/>
    </source>
</evidence>
<feature type="region of interest" description="Disordered" evidence="1">
    <location>
        <begin position="1778"/>
        <end position="1809"/>
    </location>
</feature>
<feature type="region of interest" description="Disordered" evidence="1">
    <location>
        <begin position="2443"/>
        <end position="2492"/>
    </location>
</feature>
<keyword evidence="3" id="KW-1185">Reference proteome</keyword>
<accession>A0A0N0VHG7</accession>
<protein>
    <submittedName>
        <fullName evidence="2">Uncharacterized protein</fullName>
    </submittedName>
</protein>
<feature type="region of interest" description="Disordered" evidence="1">
    <location>
        <begin position="140"/>
        <end position="388"/>
    </location>
</feature>
<feature type="compositionally biased region" description="Polar residues" evidence="1">
    <location>
        <begin position="2155"/>
        <end position="2165"/>
    </location>
</feature>
<feature type="region of interest" description="Disordered" evidence="1">
    <location>
        <begin position="1528"/>
        <end position="1555"/>
    </location>
</feature>
<feature type="compositionally biased region" description="Basic and acidic residues" evidence="1">
    <location>
        <begin position="332"/>
        <end position="341"/>
    </location>
</feature>
<dbReference type="EMBL" id="LGTL01000002">
    <property type="protein sequence ID" value="KPA85278.1"/>
    <property type="molecule type" value="Genomic_DNA"/>
</dbReference>
<feature type="compositionally biased region" description="Low complexity" evidence="1">
    <location>
        <begin position="1543"/>
        <end position="1555"/>
    </location>
</feature>
<feature type="compositionally biased region" description="Low complexity" evidence="1">
    <location>
        <begin position="1991"/>
        <end position="2000"/>
    </location>
</feature>
<organism evidence="2 3">
    <name type="scientific">Leptomonas pyrrhocoris</name>
    <name type="common">Firebug parasite</name>
    <dbReference type="NCBI Taxonomy" id="157538"/>
    <lineage>
        <taxon>Eukaryota</taxon>
        <taxon>Discoba</taxon>
        <taxon>Euglenozoa</taxon>
        <taxon>Kinetoplastea</taxon>
        <taxon>Metakinetoplastina</taxon>
        <taxon>Trypanosomatida</taxon>
        <taxon>Trypanosomatidae</taxon>
        <taxon>Leishmaniinae</taxon>
        <taxon>Leptomonas</taxon>
    </lineage>
</organism>
<feature type="compositionally biased region" description="Polar residues" evidence="1">
    <location>
        <begin position="2482"/>
        <end position="2491"/>
    </location>
</feature>
<dbReference type="Proteomes" id="UP000037923">
    <property type="component" value="Unassembled WGS sequence"/>
</dbReference>
<feature type="region of interest" description="Disordered" evidence="1">
    <location>
        <begin position="818"/>
        <end position="840"/>
    </location>
</feature>
<evidence type="ECO:0000313" key="3">
    <source>
        <dbReference type="Proteomes" id="UP000037923"/>
    </source>
</evidence>
<dbReference type="OMA" id="LATMCAW"/>
<feature type="region of interest" description="Disordered" evidence="1">
    <location>
        <begin position="575"/>
        <end position="597"/>
    </location>
</feature>
<gene>
    <name evidence="2" type="ORF">ABB37_01621</name>
</gene>
<feature type="compositionally biased region" description="Basic and acidic residues" evidence="1">
    <location>
        <begin position="2457"/>
        <end position="2468"/>
    </location>
</feature>
<feature type="compositionally biased region" description="Basic residues" evidence="1">
    <location>
        <begin position="198"/>
        <end position="209"/>
    </location>
</feature>
<feature type="compositionally biased region" description="Low complexity" evidence="1">
    <location>
        <begin position="370"/>
        <end position="386"/>
    </location>
</feature>
<dbReference type="GeneID" id="26901916"/>
<feature type="compositionally biased region" description="Polar residues" evidence="1">
    <location>
        <begin position="348"/>
        <end position="364"/>
    </location>
</feature>
<feature type="region of interest" description="Disordered" evidence="1">
    <location>
        <begin position="1353"/>
        <end position="1379"/>
    </location>
</feature>
<sequence>MRRPHGFLVDGCRAAVHSSALSPSAPMPTFSDDAQQELVRLQHHSAIGVVSSGSISASWSGFSEPLTTSLSTMHTKPPLCSAASAQLFTQLQHVEGKELWIVRFAKAVADLVNTASSPQPPTMRTSVKSGGLHTNRLLAPALLSPSRNYATTQRPSKDDGVDGSPATSSPSSSPPLSQQWCPAESAPAIQRKLTSQRFCHRREKGKKRGNGAGRKADEMAKRADSNAQPPSRESNDAPQQPLSSSSPPSSAFSSRRGGQRCSSSSRLVRGPAAEPAQYNSGKALATSGAAPSRPRFLNGGRKGTQRRQLGVPQRGEGDVFTQWSDAPVVRSRKVDASRPHTTDGATPLTHNSQRSATHILQSEEATPKGTAPSATRPAPAAPTTSRSDVEWSFLQQRASPHTQPTKSAPFFAKTGKMDFVPLRKLLHNHKTFEQNFATLKRNSAVVASFERLGMEALARSGLLEALADVFTHVEEKQRASAEGAVGPEERNTGVGTAAASSSVRLVLTHLSGASSLPAASPVNDSGVEVATLEVSQRVIDWLNSPIEAPPLTAAEMMASIDDEVTVFETMRARTNDRSLRSGSTEAAPGSERKEEELTDSGALQWYAQWGRQRTELPVQDPSDAVPACSTPPVDRCMSQWYERHVLLSRALLLRFRDVDRALSAVRHKPSAATGESVKDASLADWRLLPRTAAPLDKNARLFDARQGGGDGPPTRPDQTLADEMRLLLDSLGEVLQSLIVFKQSVEGARLMTSISIASEGRDIGISGAEVSNTNETAAPSGADEGSAAVEGGESTQRETLFAQLQCALRQLQQAEIASTAAVPSTNPKEIDSASGSRDAATMETVSAARERARRAGDKWLSLVSRVDVLHRIPERATSTDEQTHDAILAVVSPSYSTATAQSSLARTPLYSISVLDLLLSVFLRCLLFYVPALPYATRRAVVVCLAEPWVTQKQSVVVSRWMTLFAVKALFVASAVAAMGPSSSNISSSGVPSKLTTRSNDAADFAHLLSDHVTYILRTTVKLLRSLCWPTVFDYRATVVQRVFGLPQVVAQDAKTRSMEAENDAGIQHRIASSASVSVWRKAASVLESSVAHQSEGYALLLFFITVVDRVGVLDDTASLVRAHSSRRAGLSENQSSTLERDFDGHESCGAAHRTPWTTTQTRSFLSTCFLLMDTDRFISTRFYNLQRKGEFNTTSFFSLPSSPASPLLLPLPQAPSCTQTCALQTASLYGLARQTFFVFHQELIEAWPKAIHPKSQMLWDVFRCAVAAPAASVLYHTRKPSSGSAETAELAFVRGVAGTAEWQASAPVLRCFSRSATPAVWRTMWAYVSAELTSFPAQMRAMLLAARDKAMHHTSRDQTSSSQKRIRDAAGVQENDQDEDKATNALRACWTELSELALMCAWLLVAAEHAFVVKAPLSLEKGTHDVCGVMGELEDRVGNAFATCVKSVLAVWTEAGTTADAGRHLLELFTLRSACGSTEEEHNNPEKAPDALLQQLIRVFRAQVWTVTLENLVREWKTQMRLVQQQASTAACPPPGNNTGSADDAATTDHPAAQAANAAAAPTLLATAHCLQELADADPCILGWWRSLQAEDAGLPSIRVYLLQVFVELRRIVVSRRGQGKVQKSNSAARDSVVRTQTATSSEALAQPPKTERCEAPSLADATAARGGAEATEARLASDVLVEERDGGAEGGTEGTPLAASWSVFSPAELVVILRLLATISTRGGLTTANLSIRSAAKQRNTNASGDETFSASRAGSILDPLFRVALHNAMTTTVAATVSSSSPIPSEDASSASATEARGAAPVSSTAPDSVSDIVQVMEGIEKALLGSISANVSSLPAATLVEAAWLGLCSLSSLSEAFRAAGAPVDRRVTTVARETRTASSKWLEALHADVRTSTHTRLLCCFLLYRHYNVLCLGDGTNRLCSATAEVAYNHARPENCSQDATSTSTLADDACTPLLSLSKLFVVIRASCAEAIENVFEAATTTAVAAPDSNSSAASNKHNRVDADTEGGVRPKSAPSTSPKETVVAAAAVASPQNDEGSEAAASPLKAHASRFLQVFVLSSELHHRLSVQEACRVNSLTRDRGSCKPSNEMDEGKQRTLMHLYATLLAAVEAFLPFHECGSCTEVVQMMSILTCRMQELGVLDRDGALPLKNNNLTPSSTSGDGRDDARREGGASTRLVEPATTFTVSVPLHEESALMLDIGGSETANANSGRYLFQRYCTALQVLMPYVDAEVLAMSKRDVPRVLELVLVVSAKQAVERTMRGMLMTNGQMCSEPPTGQRDASIAPSASNTCTNARGERLLRKEDDTLIRALAQASSPSPRLIATACTAPSSSKPTPSFTSKRIWSMIPLEALLHRAIAAPFLAYRHNEQFCALATLAPELAAALLPCVTVWQDRTFAFHMDTLELGFLSAAACALAHHQRNQEEVYRRDSVPLLATALTSNGGGAPQDLTSSRDDRMTRSASHDSSSPTREREQAPSFSTLSSPTLRIGEVSMTDMPSCGELFDEEQKRQQYLPIYRSAGSLSTVRGIPPQLRRGWVALTRRLLETDTEGTVRFRGDDGGGGNGGATGSVSIWVAALYCGGVVGAAETQLFEQLLACFVFNPVFAKAKDGSPTVGDVAARQGAGEPRIAQLSATGWTLLIAACATASDHHYRNGYRALLKEELIDFLNQLKLRNRRDTAECPSSCFVQRISSSLGPALCGLFEALPKLFIENVEFWEGVVKRAVTRCCDDLSSVGCSSEGSRAVNASSLLVKEWTEQWKRSFNFAVTSVGHASLAFPDVWTDEDGRAAAEAMVERMEQSIRELKQAAPASVTVERNTGDVKATPHIQKSKYVPLETRV</sequence>
<feature type="compositionally biased region" description="Polar residues" evidence="1">
    <location>
        <begin position="114"/>
        <end position="128"/>
    </location>
</feature>
<reference evidence="2 3" key="1">
    <citation type="submission" date="2015-07" db="EMBL/GenBank/DDBJ databases">
        <title>High-quality genome of monoxenous trypanosomatid Leptomonas pyrrhocoris.</title>
        <authorList>
            <person name="Flegontov P."/>
            <person name="Butenko A."/>
            <person name="Firsov S."/>
            <person name="Vlcek C."/>
            <person name="Logacheva M.D."/>
            <person name="Field M."/>
            <person name="Filatov D."/>
            <person name="Flegontova O."/>
            <person name="Gerasimov E."/>
            <person name="Jackson A.P."/>
            <person name="Kelly S."/>
            <person name="Opperdoes F."/>
            <person name="O'Reilly A."/>
            <person name="Votypka J."/>
            <person name="Yurchenko V."/>
            <person name="Lukes J."/>
        </authorList>
    </citation>
    <scope>NUCLEOTIDE SEQUENCE [LARGE SCALE GENOMIC DNA]</scope>
    <source>
        <strain evidence="2">H10</strain>
    </source>
</reference>
<feature type="compositionally biased region" description="Basic and acidic residues" evidence="1">
    <location>
        <begin position="214"/>
        <end position="224"/>
    </location>
</feature>
<feature type="region of interest" description="Disordered" evidence="1">
    <location>
        <begin position="1621"/>
        <end position="1672"/>
    </location>
</feature>
<feature type="compositionally biased region" description="Low complexity" evidence="1">
    <location>
        <begin position="1660"/>
        <end position="1672"/>
    </location>
</feature>
<feature type="compositionally biased region" description="Polar residues" evidence="1">
    <location>
        <begin position="1623"/>
        <end position="1645"/>
    </location>
</feature>
<feature type="compositionally biased region" description="Basic and acidic residues" evidence="1">
    <location>
        <begin position="2004"/>
        <end position="2014"/>
    </location>
</feature>
<feature type="compositionally biased region" description="Low complexity" evidence="1">
    <location>
        <begin position="1778"/>
        <end position="1799"/>
    </location>
</feature>
<proteinExistence type="predicted"/>
<feature type="compositionally biased region" description="Basic and acidic residues" evidence="1">
    <location>
        <begin position="2167"/>
        <end position="2176"/>
    </location>
</feature>
<evidence type="ECO:0000313" key="2">
    <source>
        <dbReference type="EMBL" id="KPA85278.1"/>
    </source>
</evidence>
<feature type="compositionally biased region" description="Low complexity" evidence="1">
    <location>
        <begin position="164"/>
        <end position="177"/>
    </location>
</feature>
<dbReference type="OrthoDB" id="246739at2759"/>
<dbReference type="VEuPathDB" id="TriTrypDB:LpyrH10_02_5950"/>
<dbReference type="RefSeq" id="XP_015663717.1">
    <property type="nucleotide sequence ID" value="XM_015798197.1"/>
</dbReference>
<feature type="region of interest" description="Disordered" evidence="1">
    <location>
        <begin position="1991"/>
        <end position="2027"/>
    </location>
</feature>